<organism evidence="1 2">
    <name type="scientific">Camellia lanceoleosa</name>
    <dbReference type="NCBI Taxonomy" id="1840588"/>
    <lineage>
        <taxon>Eukaryota</taxon>
        <taxon>Viridiplantae</taxon>
        <taxon>Streptophyta</taxon>
        <taxon>Embryophyta</taxon>
        <taxon>Tracheophyta</taxon>
        <taxon>Spermatophyta</taxon>
        <taxon>Magnoliopsida</taxon>
        <taxon>eudicotyledons</taxon>
        <taxon>Gunneridae</taxon>
        <taxon>Pentapetalae</taxon>
        <taxon>asterids</taxon>
        <taxon>Ericales</taxon>
        <taxon>Theaceae</taxon>
        <taxon>Camellia</taxon>
    </lineage>
</organism>
<reference evidence="1 2" key="1">
    <citation type="journal article" date="2022" name="Plant J.">
        <title>Chromosome-level genome of Camellia lanceoleosa provides a valuable resource for understanding genome evolution and self-incompatibility.</title>
        <authorList>
            <person name="Gong W."/>
            <person name="Xiao S."/>
            <person name="Wang L."/>
            <person name="Liao Z."/>
            <person name="Chang Y."/>
            <person name="Mo W."/>
            <person name="Hu G."/>
            <person name="Li W."/>
            <person name="Zhao G."/>
            <person name="Zhu H."/>
            <person name="Hu X."/>
            <person name="Ji K."/>
            <person name="Xiang X."/>
            <person name="Song Q."/>
            <person name="Yuan D."/>
            <person name="Jin S."/>
            <person name="Zhang L."/>
        </authorList>
    </citation>
    <scope>NUCLEOTIDE SEQUENCE [LARGE SCALE GENOMIC DNA]</scope>
    <source>
        <strain evidence="1">SQ_2022a</strain>
    </source>
</reference>
<accession>A0ACC0II73</accession>
<keyword evidence="2" id="KW-1185">Reference proteome</keyword>
<dbReference type="Proteomes" id="UP001060215">
    <property type="component" value="Chromosome 3"/>
</dbReference>
<dbReference type="EMBL" id="CM045760">
    <property type="protein sequence ID" value="KAI8025368.1"/>
    <property type="molecule type" value="Genomic_DNA"/>
</dbReference>
<protein>
    <submittedName>
        <fullName evidence="1">Uncharacterized protein</fullName>
    </submittedName>
</protein>
<name>A0ACC0II73_9ERIC</name>
<sequence length="210" mass="23593">MISLYNSFCLTDPSFLFTSINLSLLNQHPSISLSLSTQTQTQNSIVCARNNKRRIGSQRSRRLILESVYFMASHLNILPQPLALAIREFGGGNGGGDGFWKGFGWGGFDGWRRKREKKLGLFGFVIACGLGMWLILGKELEGDVFLGVLGVFLLGLSANGWRRGVKDWILGFCFCAVLVGFGLRREILQRWAKGLRAMETVRRRKTRRAM</sequence>
<proteinExistence type="predicted"/>
<evidence type="ECO:0000313" key="1">
    <source>
        <dbReference type="EMBL" id="KAI8025368.1"/>
    </source>
</evidence>
<gene>
    <name evidence="1" type="ORF">LOK49_LG02G02106</name>
</gene>
<comment type="caution">
    <text evidence="1">The sequence shown here is derived from an EMBL/GenBank/DDBJ whole genome shotgun (WGS) entry which is preliminary data.</text>
</comment>
<evidence type="ECO:0000313" key="2">
    <source>
        <dbReference type="Proteomes" id="UP001060215"/>
    </source>
</evidence>